<dbReference type="SUPFAM" id="SSF51735">
    <property type="entry name" value="NAD(P)-binding Rossmann-fold domains"/>
    <property type="match status" value="1"/>
</dbReference>
<evidence type="ECO:0000313" key="3">
    <source>
        <dbReference type="Proteomes" id="UP001383192"/>
    </source>
</evidence>
<name>A0AAW0DB36_9AGAR</name>
<dbReference type="GO" id="GO:0016651">
    <property type="term" value="F:oxidoreductase activity, acting on NAD(P)H"/>
    <property type="evidence" value="ECO:0007669"/>
    <property type="project" value="InterPro"/>
</dbReference>
<dbReference type="Pfam" id="PF00107">
    <property type="entry name" value="ADH_zinc_N"/>
    <property type="match status" value="1"/>
</dbReference>
<dbReference type="EMBL" id="JAYKXP010000015">
    <property type="protein sequence ID" value="KAK7049878.1"/>
    <property type="molecule type" value="Genomic_DNA"/>
</dbReference>
<dbReference type="SMART" id="SM00829">
    <property type="entry name" value="PKS_ER"/>
    <property type="match status" value="1"/>
</dbReference>
<dbReference type="CDD" id="cd08249">
    <property type="entry name" value="enoyl_reductase_like"/>
    <property type="match status" value="1"/>
</dbReference>
<dbReference type="Proteomes" id="UP001383192">
    <property type="component" value="Unassembled WGS sequence"/>
</dbReference>
<proteinExistence type="predicted"/>
<dbReference type="InterPro" id="IPR020843">
    <property type="entry name" value="ER"/>
</dbReference>
<dbReference type="InterPro" id="IPR013154">
    <property type="entry name" value="ADH-like_N"/>
</dbReference>
<dbReference type="AlphaFoldDB" id="A0AAW0DB36"/>
<dbReference type="Gene3D" id="3.90.180.10">
    <property type="entry name" value="Medium-chain alcohol dehydrogenases, catalytic domain"/>
    <property type="match status" value="1"/>
</dbReference>
<reference evidence="2 3" key="1">
    <citation type="submission" date="2024-01" db="EMBL/GenBank/DDBJ databases">
        <title>A draft genome for a cacao thread blight-causing isolate of Paramarasmius palmivorus.</title>
        <authorList>
            <person name="Baruah I.K."/>
            <person name="Bukari Y."/>
            <person name="Amoako-Attah I."/>
            <person name="Meinhardt L.W."/>
            <person name="Bailey B.A."/>
            <person name="Cohen S.P."/>
        </authorList>
    </citation>
    <scope>NUCLEOTIDE SEQUENCE [LARGE SCALE GENOMIC DNA]</scope>
    <source>
        <strain evidence="2 3">GH-12</strain>
    </source>
</reference>
<dbReference type="InterPro" id="IPR011032">
    <property type="entry name" value="GroES-like_sf"/>
</dbReference>
<protein>
    <recommendedName>
        <fullName evidence="1">Enoyl reductase (ER) domain-containing protein</fullName>
    </recommendedName>
</protein>
<accession>A0AAW0DB36</accession>
<evidence type="ECO:0000313" key="2">
    <source>
        <dbReference type="EMBL" id="KAK7049878.1"/>
    </source>
</evidence>
<dbReference type="Gene3D" id="3.40.50.720">
    <property type="entry name" value="NAD(P)-binding Rossmann-like Domain"/>
    <property type="match status" value="1"/>
</dbReference>
<comment type="caution">
    <text evidence="2">The sequence shown here is derived from an EMBL/GenBank/DDBJ whole genome shotgun (WGS) entry which is preliminary data.</text>
</comment>
<feature type="domain" description="Enoyl reductase (ER)" evidence="1">
    <location>
        <begin position="13"/>
        <end position="361"/>
    </location>
</feature>
<dbReference type="PANTHER" id="PTHR45348">
    <property type="entry name" value="HYPOTHETICAL OXIDOREDUCTASE (EUROFUNG)"/>
    <property type="match status" value="1"/>
</dbReference>
<gene>
    <name evidence="2" type="ORF">VNI00_005308</name>
</gene>
<dbReference type="InterPro" id="IPR036291">
    <property type="entry name" value="NAD(P)-bd_dom_sf"/>
</dbReference>
<keyword evidence="3" id="KW-1185">Reference proteome</keyword>
<sequence>MSTHKAVASISKGHFDTIDLPTPTSLKDDDVLFKVEYASMIAFDTYTNDLAYFVNEYPVVFGFNGAGTVVKVGKAVSDLKEGDRITAFTFQGNSAKSMQEYSLVSRATASKIPASLPLASAATIPDNFITAFNTLFSHIYLNLPVPQSFPATEAPPLASAPILIYGAGSTTGQYAIQLLKSAGYQNIIATASSRHHAFLQELGAKFVFDYSSPSVVDDIAKVSGGKVQYVVDCITAEGTLSLIGKVVSPQGTVAILLPIKKGNKVRGGEGEEEMAMALPEDNEFLPKGTKVVGVRTFLYLENEFLRDNLMPKILPQLLEANIIQPNKVRLLDESAGSFKERVGAGLELLRNNKVSGEKVVVKVQPA</sequence>
<dbReference type="PANTHER" id="PTHR45348:SF3">
    <property type="entry name" value="ENOYL REDUCTASE (ER) DOMAIN-CONTAINING PROTEIN"/>
    <property type="match status" value="1"/>
</dbReference>
<dbReference type="InterPro" id="IPR047122">
    <property type="entry name" value="Trans-enoyl_RdTase-like"/>
</dbReference>
<dbReference type="SUPFAM" id="SSF50129">
    <property type="entry name" value="GroES-like"/>
    <property type="match status" value="1"/>
</dbReference>
<dbReference type="Pfam" id="PF08240">
    <property type="entry name" value="ADH_N"/>
    <property type="match status" value="1"/>
</dbReference>
<evidence type="ECO:0000259" key="1">
    <source>
        <dbReference type="SMART" id="SM00829"/>
    </source>
</evidence>
<organism evidence="2 3">
    <name type="scientific">Paramarasmius palmivorus</name>
    <dbReference type="NCBI Taxonomy" id="297713"/>
    <lineage>
        <taxon>Eukaryota</taxon>
        <taxon>Fungi</taxon>
        <taxon>Dikarya</taxon>
        <taxon>Basidiomycota</taxon>
        <taxon>Agaricomycotina</taxon>
        <taxon>Agaricomycetes</taxon>
        <taxon>Agaricomycetidae</taxon>
        <taxon>Agaricales</taxon>
        <taxon>Marasmiineae</taxon>
        <taxon>Marasmiaceae</taxon>
        <taxon>Paramarasmius</taxon>
    </lineage>
</organism>
<dbReference type="InterPro" id="IPR013149">
    <property type="entry name" value="ADH-like_C"/>
</dbReference>